<dbReference type="PANTHER" id="PTHR10183">
    <property type="entry name" value="CALPAIN"/>
    <property type="match status" value="1"/>
</dbReference>
<evidence type="ECO:0000313" key="10">
    <source>
        <dbReference type="EnsemblFungi" id="EJT80931"/>
    </source>
</evidence>
<proteinExistence type="inferred from homology"/>
<reference evidence="10" key="4">
    <citation type="journal article" date="2015" name="G3 (Bethesda)">
        <title>Genome sequences of three phytopathogenic species of the Magnaporthaceae family of fungi.</title>
        <authorList>
            <person name="Okagaki L.H."/>
            <person name="Nunes C.C."/>
            <person name="Sailsbery J."/>
            <person name="Clay B."/>
            <person name="Brown D."/>
            <person name="John T."/>
            <person name="Oh Y."/>
            <person name="Young N."/>
            <person name="Fitzgerald M."/>
            <person name="Haas B.J."/>
            <person name="Zeng Q."/>
            <person name="Young S."/>
            <person name="Adiconis X."/>
            <person name="Fan L."/>
            <person name="Levin J.Z."/>
            <person name="Mitchell T.K."/>
            <person name="Okubara P.A."/>
            <person name="Farman M.L."/>
            <person name="Kohn L.M."/>
            <person name="Birren B."/>
            <person name="Ma L.-J."/>
            <person name="Dean R.A."/>
        </authorList>
    </citation>
    <scope>NUCLEOTIDE SEQUENCE</scope>
    <source>
        <strain evidence="10">R3-111a-1</strain>
    </source>
</reference>
<dbReference type="PANTHER" id="PTHR10183:SF379">
    <property type="entry name" value="CALPAIN-5"/>
    <property type="match status" value="1"/>
</dbReference>
<keyword evidence="2 6" id="KW-0645">Protease</keyword>
<evidence type="ECO:0000256" key="5">
    <source>
        <dbReference type="PIRSR" id="PIRSR622684-1"/>
    </source>
</evidence>
<dbReference type="PRINTS" id="PR00704">
    <property type="entry name" value="CALPAIN"/>
</dbReference>
<dbReference type="EnsemblFungi" id="EJT80931">
    <property type="protein sequence ID" value="EJT80931"/>
    <property type="gene ID" value="GGTG_00921"/>
</dbReference>
<dbReference type="HOGENOM" id="CLU_006072_1_2_1"/>
<gene>
    <name evidence="10" type="primary">20341379</name>
    <name evidence="9" type="ORF">GGTG_00921</name>
</gene>
<evidence type="ECO:0000256" key="4">
    <source>
        <dbReference type="ARBA" id="ARBA00022807"/>
    </source>
</evidence>
<reference evidence="9" key="3">
    <citation type="submission" date="2010-09" db="EMBL/GenBank/DDBJ databases">
        <title>Annotation of Gaeumannomyces graminis var. tritici R3-111a-1.</title>
        <authorList>
            <consortium name="The Broad Institute Genome Sequencing Platform"/>
            <person name="Ma L.-J."/>
            <person name="Dead R."/>
            <person name="Young S.K."/>
            <person name="Zeng Q."/>
            <person name="Gargeya S."/>
            <person name="Fitzgerald M."/>
            <person name="Haas B."/>
            <person name="Abouelleil A."/>
            <person name="Alvarado L."/>
            <person name="Arachchi H.M."/>
            <person name="Berlin A."/>
            <person name="Brown A."/>
            <person name="Chapman S.B."/>
            <person name="Chen Z."/>
            <person name="Dunbar C."/>
            <person name="Freedman E."/>
            <person name="Gearin G."/>
            <person name="Gellesch M."/>
            <person name="Goldberg J."/>
            <person name="Griggs A."/>
            <person name="Gujja S."/>
            <person name="Heiman D."/>
            <person name="Howarth C."/>
            <person name="Larson L."/>
            <person name="Lui A."/>
            <person name="MacDonald P.J.P."/>
            <person name="Mehta T."/>
            <person name="Montmayeur A."/>
            <person name="Murphy C."/>
            <person name="Neiman D."/>
            <person name="Pearson M."/>
            <person name="Priest M."/>
            <person name="Roberts A."/>
            <person name="Saif S."/>
            <person name="Shea T."/>
            <person name="Shenoy N."/>
            <person name="Sisk P."/>
            <person name="Stolte C."/>
            <person name="Sykes S."/>
            <person name="Yandava C."/>
            <person name="Wortman J."/>
            <person name="Nusbaum C."/>
            <person name="Birren B."/>
        </authorList>
    </citation>
    <scope>NUCLEOTIDE SEQUENCE</scope>
    <source>
        <strain evidence="9">R3-111a-1</strain>
    </source>
</reference>
<reference evidence="10" key="5">
    <citation type="submission" date="2018-04" db="UniProtKB">
        <authorList>
            <consortium name="EnsemblFungi"/>
        </authorList>
    </citation>
    <scope>IDENTIFICATION</scope>
    <source>
        <strain evidence="10">R3-111a-1</strain>
    </source>
</reference>
<accession>J3NI38</accession>
<feature type="region of interest" description="Disordered" evidence="7">
    <location>
        <begin position="140"/>
        <end position="184"/>
    </location>
</feature>
<feature type="compositionally biased region" description="Basic and acidic residues" evidence="7">
    <location>
        <begin position="750"/>
        <end position="771"/>
    </location>
</feature>
<dbReference type="Proteomes" id="UP000006039">
    <property type="component" value="Unassembled WGS sequence"/>
</dbReference>
<comment type="similarity">
    <text evidence="1">Belongs to the peptidase C2 family.</text>
</comment>
<name>J3NI38_GAET3</name>
<feature type="compositionally biased region" description="Basic residues" evidence="7">
    <location>
        <begin position="933"/>
        <end position="944"/>
    </location>
</feature>
<dbReference type="EMBL" id="GL385395">
    <property type="protein sequence ID" value="EJT80931.1"/>
    <property type="molecule type" value="Genomic_DNA"/>
</dbReference>
<feature type="active site" evidence="5 6">
    <location>
        <position position="412"/>
    </location>
</feature>
<feature type="compositionally biased region" description="Polar residues" evidence="7">
    <location>
        <begin position="838"/>
        <end position="853"/>
    </location>
</feature>
<feature type="compositionally biased region" description="Low complexity" evidence="7">
    <location>
        <begin position="974"/>
        <end position="984"/>
    </location>
</feature>
<evidence type="ECO:0000256" key="2">
    <source>
        <dbReference type="ARBA" id="ARBA00022670"/>
    </source>
</evidence>
<dbReference type="AlphaFoldDB" id="J3NI38"/>
<feature type="compositionally biased region" description="Gly residues" evidence="7">
    <location>
        <begin position="956"/>
        <end position="966"/>
    </location>
</feature>
<dbReference type="STRING" id="644352.J3NI38"/>
<feature type="active site" evidence="5 6">
    <location>
        <position position="226"/>
    </location>
</feature>
<evidence type="ECO:0000256" key="7">
    <source>
        <dbReference type="SAM" id="MobiDB-lite"/>
    </source>
</evidence>
<feature type="compositionally biased region" description="Low complexity" evidence="7">
    <location>
        <begin position="1"/>
        <end position="15"/>
    </location>
</feature>
<organism evidence="9">
    <name type="scientific">Gaeumannomyces tritici (strain R3-111a-1)</name>
    <name type="common">Wheat and barley take-all root rot fungus</name>
    <name type="synonym">Gaeumannomyces graminis var. tritici</name>
    <dbReference type="NCBI Taxonomy" id="644352"/>
    <lineage>
        <taxon>Eukaryota</taxon>
        <taxon>Fungi</taxon>
        <taxon>Dikarya</taxon>
        <taxon>Ascomycota</taxon>
        <taxon>Pezizomycotina</taxon>
        <taxon>Sordariomycetes</taxon>
        <taxon>Sordariomycetidae</taxon>
        <taxon>Magnaporthales</taxon>
        <taxon>Magnaporthaceae</taxon>
        <taxon>Gaeumannomyces</taxon>
    </lineage>
</organism>
<evidence type="ECO:0000259" key="8">
    <source>
        <dbReference type="PROSITE" id="PS50203"/>
    </source>
</evidence>
<dbReference type="OrthoDB" id="424753at2759"/>
<dbReference type="Gene3D" id="3.90.70.10">
    <property type="entry name" value="Cysteine proteinases"/>
    <property type="match status" value="1"/>
</dbReference>
<dbReference type="InterPro" id="IPR038765">
    <property type="entry name" value="Papain-like_cys_pep_sf"/>
</dbReference>
<sequence length="1185" mass="131279">MSVSSSSSVSRGGPVPRRPGPRRPLIVSSREPHRPPQEKLDEFWSRFSARTPGKATRLLPQKEYGDGGDGGGRQRRRSSKGVGSTQRTQASYEEAAAQCRAKVAQIVKESRRVNQRYRDPHFDIELDLQLGMRDCLEALDNIKPTAPPPRRPGPSNRGDAQGEGQGQGQERQGPPSGGRRRRLGGFEPGFIPMAVHRVVDIFDKPQFYIDGPTANDVRQGRDMGDCWLLAALCTMSNKPGLIERICVAHDQAVGVYGFVFHRDGGWFSEIIDDKLYLTKPDYDDGYLERILFEDRERGADSEQVYKSIYQSNSGALYFAQCENPNETWLPLLEKAFAKAHNDYESIEGGFTGEALEDLTGGVTSELYTSDILDTEYFWNEELMKVNQDFLFGCSTGVWGRGLGERKGIVELHAYSVMRAVEVEGQRLILLKNPWGKHEWKGPWSDGSREWTPEWLSRLGHRFGDDGAFWIAYEDLLRKYQAFDRTRIFGPDWKVTSIWTTLSVPWTHEYHDTKFAFSMSRPGPVVLVLSQLDDRYFRGLEGQYRFELSFRVHAAGADEADEYLVRSQTPYRMNRSVNVDLDLDAGDYTVLVRVDAERDTGILPPEDMVRALSRARRDKLARVALSYDLAHAKGAIVETDAESEARLARERRSLERSRRRIKKAMTEQRRRQYLNESARLLEARREVAKRKERKERRKERRKARAEKKEKEEKEEKAAQEEREEKGKGNTGEDKNGAVASGGEKTAQTGQRGEKDATKTAHVPEKGAAELETNKAGQGQAQAAQPNASAPAPAKESAPGKQAPSVPITAPTPKPSGAPNTEEQRSPQQPVTAVMPGTGPPTTDASPQDASTQTADGPLNEELQVGNAPPEHTHEALPRPPSPPSLDLPHQHAHMQFPPFPGGRGVSPPPELARRTPWQQQQRRGPPPHHLSGPPRHRRAGPHLHFHPAVLPPPGLGSDAGGGGGGGEDNNEGSDCEISSVSSISDVSDREVELQLELMRMDGQLPMPSSSLRRRRRRASADGPTGSPNAGRPPRLPLFPGGPPPQPRRRSSDDAELENDPWNAVAVVGLRVYYKMGEGEAQDADVVTLRIVRPTGVPDDDSDSSDSDSEGEGAGARDRWPWNRKKVKIPDVDDSARDAVLVAASLEQSGDGRAKDGDAGKVGHVKDEDDEKKPIKAEPAEEEPVKS</sequence>
<feature type="region of interest" description="Disordered" evidence="7">
    <location>
        <begin position="685"/>
        <end position="1059"/>
    </location>
</feature>
<feature type="domain" description="Calpain catalytic" evidence="8">
    <location>
        <begin position="197"/>
        <end position="488"/>
    </location>
</feature>
<protein>
    <recommendedName>
        <fullName evidence="8">Calpain catalytic domain-containing protein</fullName>
    </recommendedName>
</protein>
<dbReference type="GeneID" id="20341379"/>
<feature type="compositionally biased region" description="Low complexity" evidence="7">
    <location>
        <begin position="774"/>
        <end position="797"/>
    </location>
</feature>
<reference evidence="9" key="2">
    <citation type="submission" date="2010-07" db="EMBL/GenBank/DDBJ databases">
        <authorList>
            <consortium name="The Broad Institute Genome Sequencing Platform"/>
            <consortium name="Broad Institute Genome Sequencing Center for Infectious Disease"/>
            <person name="Ma L.-J."/>
            <person name="Dead R."/>
            <person name="Young S."/>
            <person name="Zeng Q."/>
            <person name="Koehrsen M."/>
            <person name="Alvarado L."/>
            <person name="Berlin A."/>
            <person name="Chapman S.B."/>
            <person name="Chen Z."/>
            <person name="Freedman E."/>
            <person name="Gellesch M."/>
            <person name="Goldberg J."/>
            <person name="Griggs A."/>
            <person name="Gujja S."/>
            <person name="Heilman E.R."/>
            <person name="Heiman D."/>
            <person name="Hepburn T."/>
            <person name="Howarth C."/>
            <person name="Jen D."/>
            <person name="Larson L."/>
            <person name="Mehta T."/>
            <person name="Neiman D."/>
            <person name="Pearson M."/>
            <person name="Roberts A."/>
            <person name="Saif S."/>
            <person name="Shea T."/>
            <person name="Shenoy N."/>
            <person name="Sisk P."/>
            <person name="Stolte C."/>
            <person name="Sykes S."/>
            <person name="Walk T."/>
            <person name="White J."/>
            <person name="Yandava C."/>
            <person name="Haas B."/>
            <person name="Nusbaum C."/>
            <person name="Birren B."/>
        </authorList>
    </citation>
    <scope>NUCLEOTIDE SEQUENCE</scope>
    <source>
        <strain evidence="9">R3-111a-1</strain>
    </source>
</reference>
<dbReference type="SUPFAM" id="SSF54001">
    <property type="entry name" value="Cysteine proteinases"/>
    <property type="match status" value="1"/>
</dbReference>
<feature type="compositionally biased region" description="Basic and acidic residues" evidence="7">
    <location>
        <begin position="705"/>
        <end position="734"/>
    </location>
</feature>
<dbReference type="FunFam" id="3.90.70.10:FF:000072">
    <property type="entry name" value="Cysteine proteinase"/>
    <property type="match status" value="1"/>
</dbReference>
<evidence type="ECO:0000313" key="11">
    <source>
        <dbReference type="Proteomes" id="UP000006039"/>
    </source>
</evidence>
<feature type="compositionally biased region" description="Basic and acidic residues" evidence="7">
    <location>
        <begin position="30"/>
        <end position="44"/>
    </location>
</feature>
<feature type="region of interest" description="Disordered" evidence="7">
    <location>
        <begin position="1081"/>
        <end position="1185"/>
    </location>
</feature>
<feature type="compositionally biased region" description="Basic residues" evidence="7">
    <location>
        <begin position="686"/>
        <end position="704"/>
    </location>
</feature>
<reference evidence="11" key="1">
    <citation type="submission" date="2010-07" db="EMBL/GenBank/DDBJ databases">
        <title>The genome sequence of Gaeumannomyces graminis var. tritici strain R3-111a-1.</title>
        <authorList>
            <consortium name="The Broad Institute Genome Sequencing Platform"/>
            <person name="Ma L.-J."/>
            <person name="Dead R."/>
            <person name="Young S."/>
            <person name="Zeng Q."/>
            <person name="Koehrsen M."/>
            <person name="Alvarado L."/>
            <person name="Berlin A."/>
            <person name="Chapman S.B."/>
            <person name="Chen Z."/>
            <person name="Freedman E."/>
            <person name="Gellesch M."/>
            <person name="Goldberg J."/>
            <person name="Griggs A."/>
            <person name="Gujja S."/>
            <person name="Heilman E.R."/>
            <person name="Heiman D."/>
            <person name="Hepburn T."/>
            <person name="Howarth C."/>
            <person name="Jen D."/>
            <person name="Larson L."/>
            <person name="Mehta T."/>
            <person name="Neiman D."/>
            <person name="Pearson M."/>
            <person name="Roberts A."/>
            <person name="Saif S."/>
            <person name="Shea T."/>
            <person name="Shenoy N."/>
            <person name="Sisk P."/>
            <person name="Stolte C."/>
            <person name="Sykes S."/>
            <person name="Walk T."/>
            <person name="White J."/>
            <person name="Yandava C."/>
            <person name="Haas B."/>
            <person name="Nusbaum C."/>
            <person name="Birren B."/>
        </authorList>
    </citation>
    <scope>NUCLEOTIDE SEQUENCE [LARGE SCALE GENOMIC DNA]</scope>
    <source>
        <strain evidence="11">R3-111a-1</strain>
    </source>
</reference>
<keyword evidence="4 6" id="KW-0788">Thiol protease</keyword>
<feature type="compositionally biased region" description="Basic and acidic residues" evidence="7">
    <location>
        <begin position="1126"/>
        <end position="1135"/>
    </location>
</feature>
<keyword evidence="3 6" id="KW-0378">Hydrolase</keyword>
<evidence type="ECO:0000313" key="9">
    <source>
        <dbReference type="EMBL" id="EJT80931.1"/>
    </source>
</evidence>
<evidence type="ECO:0000256" key="6">
    <source>
        <dbReference type="PROSITE-ProRule" id="PRU00239"/>
    </source>
</evidence>
<dbReference type="InterPro" id="IPR001300">
    <property type="entry name" value="Peptidase_C2_calpain_cat"/>
</dbReference>
<keyword evidence="11" id="KW-1185">Reference proteome</keyword>
<dbReference type="Pfam" id="PF00648">
    <property type="entry name" value="Peptidase_C2"/>
    <property type="match status" value="1"/>
</dbReference>
<feature type="compositionally biased region" description="Low complexity" evidence="7">
    <location>
        <begin position="913"/>
        <end position="922"/>
    </location>
</feature>
<dbReference type="VEuPathDB" id="FungiDB:GGTG_00921"/>
<feature type="compositionally biased region" description="Basic and acidic residues" evidence="7">
    <location>
        <begin position="1148"/>
        <end position="1185"/>
    </location>
</feature>
<dbReference type="PROSITE" id="PS50203">
    <property type="entry name" value="CALPAIN_CAT"/>
    <property type="match status" value="1"/>
</dbReference>
<dbReference type="GO" id="GO:0006508">
    <property type="term" value="P:proteolysis"/>
    <property type="evidence" value="ECO:0007669"/>
    <property type="project" value="UniProtKB-KW"/>
</dbReference>
<feature type="compositionally biased region" description="Pro residues" evidence="7">
    <location>
        <begin position="1032"/>
        <end position="1044"/>
    </location>
</feature>
<dbReference type="RefSeq" id="XP_009216940.1">
    <property type="nucleotide sequence ID" value="XM_009218676.1"/>
</dbReference>
<feature type="region of interest" description="Disordered" evidence="7">
    <location>
        <begin position="649"/>
        <end position="671"/>
    </location>
</feature>
<dbReference type="eggNOG" id="KOG0045">
    <property type="taxonomic scope" value="Eukaryota"/>
</dbReference>
<feature type="compositionally biased region" description="Polar residues" evidence="7">
    <location>
        <begin position="816"/>
        <end position="829"/>
    </location>
</feature>
<dbReference type="InterPro" id="IPR022684">
    <property type="entry name" value="Calpain_cysteine_protease"/>
</dbReference>
<feature type="compositionally biased region" description="Acidic residues" evidence="7">
    <location>
        <begin position="1096"/>
        <end position="1109"/>
    </location>
</feature>
<feature type="active site" evidence="5 6">
    <location>
        <position position="432"/>
    </location>
</feature>
<dbReference type="SMART" id="SM00230">
    <property type="entry name" value="CysPc"/>
    <property type="match status" value="1"/>
</dbReference>
<dbReference type="CDD" id="cd00044">
    <property type="entry name" value="CysPc"/>
    <property type="match status" value="1"/>
</dbReference>
<evidence type="ECO:0000256" key="3">
    <source>
        <dbReference type="ARBA" id="ARBA00022801"/>
    </source>
</evidence>
<dbReference type="GO" id="GO:0004198">
    <property type="term" value="F:calcium-dependent cysteine-type endopeptidase activity"/>
    <property type="evidence" value="ECO:0007669"/>
    <property type="project" value="InterPro"/>
</dbReference>
<feature type="region of interest" description="Disordered" evidence="7">
    <location>
        <begin position="1"/>
        <end position="94"/>
    </location>
</feature>
<evidence type="ECO:0000256" key="1">
    <source>
        <dbReference type="ARBA" id="ARBA00007623"/>
    </source>
</evidence>